<sequence>MDSRTLVPGFVVLAIALILSFVPAMINASVDYDDPVVAGDVMAVGDRVTFTPTVGWNITGGLRESQPLPGGEYPPVATVADSGIVLQIRTAPFDGTPEELLDQIRDNNADLGDLAPDIGQKAASITTTDGHRGVIADYQVPTGEGVVAAFVDDGLGVEVVAAVPPEYERESAEDIARMIQSITIGEASE</sequence>
<dbReference type="Proteomes" id="UP000475545">
    <property type="component" value="Unassembled WGS sequence"/>
</dbReference>
<gene>
    <name evidence="1" type="ORF">GIY30_01620</name>
</gene>
<proteinExistence type="predicted"/>
<name>A0A6L7GKZ6_9ACTN</name>
<evidence type="ECO:0008006" key="3">
    <source>
        <dbReference type="Google" id="ProtNLM"/>
    </source>
</evidence>
<dbReference type="EMBL" id="WMBR01000001">
    <property type="protein sequence ID" value="MXP20067.1"/>
    <property type="molecule type" value="Genomic_DNA"/>
</dbReference>
<dbReference type="RefSeq" id="WP_160900236.1">
    <property type="nucleotide sequence ID" value="NZ_CP102850.1"/>
</dbReference>
<reference evidence="1 2" key="1">
    <citation type="submission" date="2019-11" db="EMBL/GenBank/DDBJ databases">
        <title>Gordonia sp. nov., a novel actinobacterium isolated from mangrove soil in Hainan.</title>
        <authorList>
            <person name="Huang X."/>
            <person name="Xie Y."/>
            <person name="Chu X."/>
            <person name="Xiao K."/>
        </authorList>
    </citation>
    <scope>NUCLEOTIDE SEQUENCE [LARGE SCALE GENOMIC DNA]</scope>
    <source>
        <strain evidence="1 2">HNM0687</strain>
    </source>
</reference>
<accession>A0A6L7GKZ6</accession>
<comment type="caution">
    <text evidence="1">The sequence shown here is derived from an EMBL/GenBank/DDBJ whole genome shotgun (WGS) entry which is preliminary data.</text>
</comment>
<protein>
    <recommendedName>
        <fullName evidence="3">DUF1795 domain-containing protein</fullName>
    </recommendedName>
</protein>
<organism evidence="1 2">
    <name type="scientific">Gordonia mangrovi</name>
    <dbReference type="NCBI Taxonomy" id="2665643"/>
    <lineage>
        <taxon>Bacteria</taxon>
        <taxon>Bacillati</taxon>
        <taxon>Actinomycetota</taxon>
        <taxon>Actinomycetes</taxon>
        <taxon>Mycobacteriales</taxon>
        <taxon>Gordoniaceae</taxon>
        <taxon>Gordonia</taxon>
    </lineage>
</organism>
<dbReference type="AlphaFoldDB" id="A0A6L7GKZ6"/>
<keyword evidence="2" id="KW-1185">Reference proteome</keyword>
<evidence type="ECO:0000313" key="2">
    <source>
        <dbReference type="Proteomes" id="UP000475545"/>
    </source>
</evidence>
<evidence type="ECO:0000313" key="1">
    <source>
        <dbReference type="EMBL" id="MXP20067.1"/>
    </source>
</evidence>